<dbReference type="PROSITE" id="PS51903">
    <property type="entry name" value="CLP_R"/>
    <property type="match status" value="1"/>
</dbReference>
<keyword evidence="3" id="KW-0378">Hydrolase</keyword>
<dbReference type="Proteomes" id="UP001551675">
    <property type="component" value="Unassembled WGS sequence"/>
</dbReference>
<organism evidence="3 4">
    <name type="scientific">Microtetraspora glauca</name>
    <dbReference type="NCBI Taxonomy" id="1996"/>
    <lineage>
        <taxon>Bacteria</taxon>
        <taxon>Bacillati</taxon>
        <taxon>Actinomycetota</taxon>
        <taxon>Actinomycetes</taxon>
        <taxon>Streptosporangiales</taxon>
        <taxon>Streptosporangiaceae</taxon>
        <taxon>Microtetraspora</taxon>
    </lineage>
</organism>
<comment type="caution">
    <text evidence="3">The sequence shown here is derived from an EMBL/GenBank/DDBJ whole genome shotgun (WGS) entry which is preliminary data.</text>
</comment>
<protein>
    <submittedName>
        <fullName evidence="3">Clp protease N-terminal domain-containing protein</fullName>
    </submittedName>
</protein>
<dbReference type="GO" id="GO:0006508">
    <property type="term" value="P:proteolysis"/>
    <property type="evidence" value="ECO:0007669"/>
    <property type="project" value="UniProtKB-KW"/>
</dbReference>
<evidence type="ECO:0000313" key="4">
    <source>
        <dbReference type="Proteomes" id="UP001551675"/>
    </source>
</evidence>
<dbReference type="Pfam" id="PF02861">
    <property type="entry name" value="Clp_N"/>
    <property type="match status" value="2"/>
</dbReference>
<dbReference type="GO" id="GO:0008233">
    <property type="term" value="F:peptidase activity"/>
    <property type="evidence" value="ECO:0007669"/>
    <property type="project" value="UniProtKB-KW"/>
</dbReference>
<sequence>MFERFTNDARQTVTQAQEHARRLQHRHIGTEHLLLGLLGNPDTLSAQILNEHGLTLDRAETATLRALPGPDQRGGDLDADALETIGIDLAAVRERVEATFGPGALDRAPSRNHRGLLLSGRHIPFDRGAKKALELSLREAIALKSKEIRDGHILLGLLREAEGLGARVISSSGIDIATLRIELERLLAPSARRPRAS</sequence>
<gene>
    <name evidence="3" type="ORF">AB0I59_10625</name>
</gene>
<dbReference type="InterPro" id="IPR044217">
    <property type="entry name" value="CLPT1/2"/>
</dbReference>
<proteinExistence type="predicted"/>
<dbReference type="InterPro" id="IPR036628">
    <property type="entry name" value="Clp_N_dom_sf"/>
</dbReference>
<dbReference type="PANTHER" id="PTHR47016">
    <property type="entry name" value="ATP-DEPENDENT CLP PROTEASE ATP-BINDING SUBUNIT CLPT1, CHLOROPLASTIC"/>
    <property type="match status" value="1"/>
</dbReference>
<feature type="domain" description="Clp R" evidence="2">
    <location>
        <begin position="2"/>
        <end position="189"/>
    </location>
</feature>
<evidence type="ECO:0000256" key="1">
    <source>
        <dbReference type="PROSITE-ProRule" id="PRU01251"/>
    </source>
</evidence>
<dbReference type="RefSeq" id="WP_061259372.1">
    <property type="nucleotide sequence ID" value="NZ_JBFALK010000004.1"/>
</dbReference>
<keyword evidence="1" id="KW-0677">Repeat</keyword>
<dbReference type="InterPro" id="IPR004176">
    <property type="entry name" value="Clp_R_N"/>
</dbReference>
<keyword evidence="4" id="KW-1185">Reference proteome</keyword>
<accession>A0ABV3GBQ1</accession>
<dbReference type="EMBL" id="JBFALK010000004">
    <property type="protein sequence ID" value="MEV0969079.1"/>
    <property type="molecule type" value="Genomic_DNA"/>
</dbReference>
<dbReference type="PANTHER" id="PTHR47016:SF5">
    <property type="entry name" value="CLP DOMAIN SUPERFAMILY PROTEIN"/>
    <property type="match status" value="1"/>
</dbReference>
<reference evidence="3 4" key="1">
    <citation type="submission" date="2024-06" db="EMBL/GenBank/DDBJ databases">
        <title>The Natural Products Discovery Center: Release of the First 8490 Sequenced Strains for Exploring Actinobacteria Biosynthetic Diversity.</title>
        <authorList>
            <person name="Kalkreuter E."/>
            <person name="Kautsar S.A."/>
            <person name="Yang D."/>
            <person name="Bader C.D."/>
            <person name="Teijaro C.N."/>
            <person name="Fluegel L."/>
            <person name="Davis C.M."/>
            <person name="Simpson J.R."/>
            <person name="Lauterbach L."/>
            <person name="Steele A.D."/>
            <person name="Gui C."/>
            <person name="Meng S."/>
            <person name="Li G."/>
            <person name="Viehrig K."/>
            <person name="Ye F."/>
            <person name="Su P."/>
            <person name="Kiefer A.F."/>
            <person name="Nichols A."/>
            <person name="Cepeda A.J."/>
            <person name="Yan W."/>
            <person name="Fan B."/>
            <person name="Jiang Y."/>
            <person name="Adhikari A."/>
            <person name="Zheng C.-J."/>
            <person name="Schuster L."/>
            <person name="Cowan T.M."/>
            <person name="Smanski M.J."/>
            <person name="Chevrette M.G."/>
            <person name="De Carvalho L.P.S."/>
            <person name="Shen B."/>
        </authorList>
    </citation>
    <scope>NUCLEOTIDE SEQUENCE [LARGE SCALE GENOMIC DNA]</scope>
    <source>
        <strain evidence="3 4">NPDC050100</strain>
    </source>
</reference>
<evidence type="ECO:0000259" key="2">
    <source>
        <dbReference type="PROSITE" id="PS51903"/>
    </source>
</evidence>
<name>A0ABV3GBQ1_MICGL</name>
<dbReference type="SUPFAM" id="SSF81923">
    <property type="entry name" value="Double Clp-N motif"/>
    <property type="match status" value="2"/>
</dbReference>
<evidence type="ECO:0000313" key="3">
    <source>
        <dbReference type="EMBL" id="MEV0969079.1"/>
    </source>
</evidence>
<keyword evidence="3" id="KW-0645">Protease</keyword>
<dbReference type="Gene3D" id="1.10.1780.10">
    <property type="entry name" value="Clp, N-terminal domain"/>
    <property type="match status" value="2"/>
</dbReference>